<dbReference type="InterPro" id="IPR011051">
    <property type="entry name" value="RmlC_Cupin_sf"/>
</dbReference>
<name>A0A4R1BK90_9BACT</name>
<dbReference type="OrthoDB" id="321327at2"/>
<dbReference type="PANTHER" id="PTHR43212">
    <property type="entry name" value="QUERCETIN 2,3-DIOXYGENASE"/>
    <property type="match status" value="1"/>
</dbReference>
<evidence type="ECO:0008006" key="7">
    <source>
        <dbReference type="Google" id="ProtNLM"/>
    </source>
</evidence>
<dbReference type="Proteomes" id="UP000295334">
    <property type="component" value="Unassembled WGS sequence"/>
</dbReference>
<protein>
    <recommendedName>
        <fullName evidence="7">Pirin family protein</fullName>
    </recommendedName>
</protein>
<dbReference type="EMBL" id="SJZI01000008">
    <property type="protein sequence ID" value="TCJ17800.1"/>
    <property type="molecule type" value="Genomic_DNA"/>
</dbReference>
<proteinExistence type="inferred from homology"/>
<evidence type="ECO:0000259" key="4">
    <source>
        <dbReference type="Pfam" id="PF17954"/>
    </source>
</evidence>
<dbReference type="SUPFAM" id="SSF51182">
    <property type="entry name" value="RmlC-like cupins"/>
    <property type="match status" value="1"/>
</dbReference>
<comment type="caution">
    <text evidence="5">The sequence shown here is derived from an EMBL/GenBank/DDBJ whole genome shotgun (WGS) entry which is preliminary data.</text>
</comment>
<evidence type="ECO:0000259" key="3">
    <source>
        <dbReference type="Pfam" id="PF02678"/>
    </source>
</evidence>
<feature type="domain" description="Pirin N-terminal" evidence="3">
    <location>
        <begin position="76"/>
        <end position="180"/>
    </location>
</feature>
<dbReference type="Gene3D" id="2.60.120.10">
    <property type="entry name" value="Jelly Rolls"/>
    <property type="match status" value="2"/>
</dbReference>
<evidence type="ECO:0000256" key="2">
    <source>
        <dbReference type="RuleBase" id="RU003457"/>
    </source>
</evidence>
<dbReference type="InterPro" id="IPR012093">
    <property type="entry name" value="Pirin"/>
</dbReference>
<dbReference type="InterPro" id="IPR041602">
    <property type="entry name" value="Quercetinase_C"/>
</dbReference>
<evidence type="ECO:0000256" key="1">
    <source>
        <dbReference type="ARBA" id="ARBA00008416"/>
    </source>
</evidence>
<dbReference type="AlphaFoldDB" id="A0A4R1BK90"/>
<dbReference type="InterPro" id="IPR003829">
    <property type="entry name" value="Pirin_N_dom"/>
</dbReference>
<dbReference type="Pfam" id="PF02678">
    <property type="entry name" value="Pirin"/>
    <property type="match status" value="1"/>
</dbReference>
<reference evidence="5 6" key="1">
    <citation type="submission" date="2019-03" db="EMBL/GenBank/DDBJ databases">
        <authorList>
            <person name="Kim M.K.M."/>
        </authorList>
    </citation>
    <scope>NUCLEOTIDE SEQUENCE [LARGE SCALE GENOMIC DNA]</scope>
    <source>
        <strain evidence="5 6">17J68-12</strain>
    </source>
</reference>
<dbReference type="InterPro" id="IPR014710">
    <property type="entry name" value="RmlC-like_jellyroll"/>
</dbReference>
<sequence>MRLKWTGIRPDWQCGSFANIINGAGMKHSPGLCGYRHIRSSVRQHFPAGFCRKPGAMKNEISARIYRGAARGLTDNGRFRSYNTFPFGSYKDADKPPFGPLYLLNDETLAPEQQLRLQPEERTLLLLLPVTGAVDYRDTAGHDALLAAGEAGLFTLDGGSSYRVRNPYDAALVHYLQLWIAWPAGAEDMNETIAFDLTKQKNQLVEIRHSAGADHRLALHIGRFDRRQEGTVDVGDGNRLFVFVVQGDFKVADRLLDPGDGLALTQLERAGFEAMSDDAILLLATIGPVGPGLSCTP</sequence>
<feature type="domain" description="Quercetin 2,3-dioxygenase C-terminal cupin" evidence="4">
    <location>
        <begin position="218"/>
        <end position="283"/>
    </location>
</feature>
<dbReference type="PANTHER" id="PTHR43212:SF3">
    <property type="entry name" value="QUERCETIN 2,3-DIOXYGENASE"/>
    <property type="match status" value="1"/>
</dbReference>
<keyword evidence="6" id="KW-1185">Reference proteome</keyword>
<evidence type="ECO:0000313" key="5">
    <source>
        <dbReference type="EMBL" id="TCJ17800.1"/>
    </source>
</evidence>
<gene>
    <name evidence="5" type="ORF">EPD60_06345</name>
</gene>
<evidence type="ECO:0000313" key="6">
    <source>
        <dbReference type="Proteomes" id="UP000295334"/>
    </source>
</evidence>
<organism evidence="5 6">
    <name type="scientific">Flaviaesturariibacter flavus</name>
    <dbReference type="NCBI Taxonomy" id="2502780"/>
    <lineage>
        <taxon>Bacteria</taxon>
        <taxon>Pseudomonadati</taxon>
        <taxon>Bacteroidota</taxon>
        <taxon>Chitinophagia</taxon>
        <taxon>Chitinophagales</taxon>
        <taxon>Chitinophagaceae</taxon>
        <taxon>Flaviaestuariibacter</taxon>
    </lineage>
</organism>
<dbReference type="Pfam" id="PF17954">
    <property type="entry name" value="Pirin_C_2"/>
    <property type="match status" value="1"/>
</dbReference>
<accession>A0A4R1BK90</accession>
<comment type="similarity">
    <text evidence="1 2">Belongs to the pirin family.</text>
</comment>